<keyword evidence="2" id="KW-1133">Transmembrane helix</keyword>
<feature type="compositionally biased region" description="Low complexity" evidence="1">
    <location>
        <begin position="31"/>
        <end position="49"/>
    </location>
</feature>
<keyword evidence="5" id="KW-1185">Reference proteome</keyword>
<accession>A0ABR3PWP4</accession>
<protein>
    <submittedName>
        <fullName evidence="4">Uncharacterized protein</fullName>
    </submittedName>
</protein>
<evidence type="ECO:0000313" key="5">
    <source>
        <dbReference type="Proteomes" id="UP001565368"/>
    </source>
</evidence>
<keyword evidence="3" id="KW-0732">Signal</keyword>
<comment type="caution">
    <text evidence="4">The sequence shown here is derived from an EMBL/GenBank/DDBJ whole genome shotgun (WGS) entry which is preliminary data.</text>
</comment>
<gene>
    <name evidence="4" type="ORF">Q8F55_006299</name>
</gene>
<dbReference type="EMBL" id="JBBXJM010000005">
    <property type="protein sequence ID" value="KAL1406887.1"/>
    <property type="molecule type" value="Genomic_DNA"/>
</dbReference>
<feature type="chain" id="PRO_5045835806" evidence="3">
    <location>
        <begin position="20"/>
        <end position="204"/>
    </location>
</feature>
<evidence type="ECO:0000313" key="4">
    <source>
        <dbReference type="EMBL" id="KAL1406887.1"/>
    </source>
</evidence>
<dbReference type="Proteomes" id="UP001565368">
    <property type="component" value="Unassembled WGS sequence"/>
</dbReference>
<feature type="transmembrane region" description="Helical" evidence="2">
    <location>
        <begin position="147"/>
        <end position="169"/>
    </location>
</feature>
<evidence type="ECO:0000256" key="3">
    <source>
        <dbReference type="SAM" id="SignalP"/>
    </source>
</evidence>
<keyword evidence="2" id="KW-0472">Membrane</keyword>
<feature type="signal peptide" evidence="3">
    <location>
        <begin position="1"/>
        <end position="19"/>
    </location>
</feature>
<dbReference type="GeneID" id="95987342"/>
<name>A0ABR3PWP4_9TREE</name>
<evidence type="ECO:0000256" key="2">
    <source>
        <dbReference type="SAM" id="Phobius"/>
    </source>
</evidence>
<reference evidence="4 5" key="1">
    <citation type="submission" date="2023-08" db="EMBL/GenBank/DDBJ databases">
        <title>Annotated Genome Sequence of Vanrija albida AlHP1.</title>
        <authorList>
            <person name="Herzog R."/>
        </authorList>
    </citation>
    <scope>NUCLEOTIDE SEQUENCE [LARGE SCALE GENOMIC DNA]</scope>
    <source>
        <strain evidence="4 5">AlHP1</strain>
    </source>
</reference>
<organism evidence="4 5">
    <name type="scientific">Vanrija albida</name>
    <dbReference type="NCBI Taxonomy" id="181172"/>
    <lineage>
        <taxon>Eukaryota</taxon>
        <taxon>Fungi</taxon>
        <taxon>Dikarya</taxon>
        <taxon>Basidiomycota</taxon>
        <taxon>Agaricomycotina</taxon>
        <taxon>Tremellomycetes</taxon>
        <taxon>Trichosporonales</taxon>
        <taxon>Trichosporonaceae</taxon>
        <taxon>Vanrija</taxon>
    </lineage>
</organism>
<sequence length="204" mass="20341">MKAAAFLPLLLALAPLGTAQNATLSASRNSTTLPANGTTPAPTTTAGPVNPFTFPTATLAITRAPSAINSYNLLQLTPAPLRTITLAGSAPVPTTLTLAVVLDAAPTGGVAPDLAQLAPPTPAALVSDLVAAAAALARGLASAVSPAHVLVGLVVAAVLVAALELYLALGARRARASQAVALEPDAVEIAGQRGRLRARLYRKA</sequence>
<keyword evidence="2" id="KW-0812">Transmembrane</keyword>
<feature type="region of interest" description="Disordered" evidence="1">
    <location>
        <begin position="25"/>
        <end position="49"/>
    </location>
</feature>
<evidence type="ECO:0000256" key="1">
    <source>
        <dbReference type="SAM" id="MobiDB-lite"/>
    </source>
</evidence>
<dbReference type="RefSeq" id="XP_069206831.1">
    <property type="nucleotide sequence ID" value="XM_069354760.1"/>
</dbReference>
<proteinExistence type="predicted"/>